<accession>A0ABU0ZGX1</accession>
<reference evidence="2 3" key="1">
    <citation type="submission" date="2023-08" db="EMBL/GenBank/DDBJ databases">
        <title>Phytohabitans sansha sp. nov., isolated from marine sediment.</title>
        <authorList>
            <person name="Zhao Y."/>
            <person name="Yi K."/>
        </authorList>
    </citation>
    <scope>NUCLEOTIDE SEQUENCE [LARGE SCALE GENOMIC DNA]</scope>
    <source>
        <strain evidence="2 3">ZYX-F-186</strain>
    </source>
</reference>
<keyword evidence="3" id="KW-1185">Reference proteome</keyword>
<evidence type="ECO:0000313" key="2">
    <source>
        <dbReference type="EMBL" id="MDQ7905721.1"/>
    </source>
</evidence>
<organism evidence="2 3">
    <name type="scientific">Phytohabitans maris</name>
    <dbReference type="NCBI Taxonomy" id="3071409"/>
    <lineage>
        <taxon>Bacteria</taxon>
        <taxon>Bacillati</taxon>
        <taxon>Actinomycetota</taxon>
        <taxon>Actinomycetes</taxon>
        <taxon>Micromonosporales</taxon>
        <taxon>Micromonosporaceae</taxon>
    </lineage>
</organism>
<feature type="region of interest" description="Disordered" evidence="1">
    <location>
        <begin position="1"/>
        <end position="23"/>
    </location>
</feature>
<evidence type="ECO:0000313" key="3">
    <source>
        <dbReference type="Proteomes" id="UP001230908"/>
    </source>
</evidence>
<dbReference type="Proteomes" id="UP001230908">
    <property type="component" value="Unassembled WGS sequence"/>
</dbReference>
<dbReference type="RefSeq" id="WP_308712994.1">
    <property type="nucleotide sequence ID" value="NZ_JAVHUY010000012.1"/>
</dbReference>
<evidence type="ECO:0000256" key="1">
    <source>
        <dbReference type="SAM" id="MobiDB-lite"/>
    </source>
</evidence>
<name>A0ABU0ZGX1_9ACTN</name>
<sequence>MRQVEDVSEAAMPPEYATEAADRSRAAAAEIERRLGQLGRYLAGLDPDGLDLPTARFDALLTAYDVYTRMLTDALDDIAAALDRRSTPEGPPVPPAAVVAGTASQVLAELESLKRVLEPLAGTPAGAEPWLGPTDEWTIATDGLFGPTGVLGVIVRASGAAWPDQRVAAWSA</sequence>
<proteinExistence type="predicted"/>
<dbReference type="EMBL" id="JAVHUY010000012">
    <property type="protein sequence ID" value="MDQ7905721.1"/>
    <property type="molecule type" value="Genomic_DNA"/>
</dbReference>
<protein>
    <submittedName>
        <fullName evidence="2">Uncharacterized protein</fullName>
    </submittedName>
</protein>
<gene>
    <name evidence="2" type="ORF">RB614_14475</name>
</gene>
<comment type="caution">
    <text evidence="2">The sequence shown here is derived from an EMBL/GenBank/DDBJ whole genome shotgun (WGS) entry which is preliminary data.</text>
</comment>